<accession>A0ABN7UM79</accession>
<organism evidence="1 2">
    <name type="scientific">Gigaspora margarita</name>
    <dbReference type="NCBI Taxonomy" id="4874"/>
    <lineage>
        <taxon>Eukaryota</taxon>
        <taxon>Fungi</taxon>
        <taxon>Fungi incertae sedis</taxon>
        <taxon>Mucoromycota</taxon>
        <taxon>Glomeromycotina</taxon>
        <taxon>Glomeromycetes</taxon>
        <taxon>Diversisporales</taxon>
        <taxon>Gigasporaceae</taxon>
        <taxon>Gigaspora</taxon>
    </lineage>
</organism>
<name>A0ABN7UM79_GIGMA</name>
<proteinExistence type="predicted"/>
<keyword evidence="2" id="KW-1185">Reference proteome</keyword>
<gene>
    <name evidence="1" type="ORF">GMARGA_LOCUS7547</name>
</gene>
<sequence>MSKLATDKIRKLLFASTNNKNLEALLPDLEAMEIKDRWRIKEETSEWRIVIRVAENCYQSKEGRQNASSEGFTNSNKKKKELTPKYLMEINEEIIDIEQDIAQEKIGKSSSPYQI</sequence>
<evidence type="ECO:0000313" key="1">
    <source>
        <dbReference type="EMBL" id="CAG8614958.1"/>
    </source>
</evidence>
<reference evidence="1 2" key="1">
    <citation type="submission" date="2021-06" db="EMBL/GenBank/DDBJ databases">
        <authorList>
            <person name="Kallberg Y."/>
            <person name="Tangrot J."/>
            <person name="Rosling A."/>
        </authorList>
    </citation>
    <scope>NUCLEOTIDE SEQUENCE [LARGE SCALE GENOMIC DNA]</scope>
    <source>
        <strain evidence="1 2">120-4 pot B 10/14</strain>
    </source>
</reference>
<comment type="caution">
    <text evidence="1">The sequence shown here is derived from an EMBL/GenBank/DDBJ whole genome shotgun (WGS) entry which is preliminary data.</text>
</comment>
<protein>
    <submittedName>
        <fullName evidence="1">43020_t:CDS:1</fullName>
    </submittedName>
</protein>
<evidence type="ECO:0000313" key="2">
    <source>
        <dbReference type="Proteomes" id="UP000789901"/>
    </source>
</evidence>
<dbReference type="Proteomes" id="UP000789901">
    <property type="component" value="Unassembled WGS sequence"/>
</dbReference>
<dbReference type="EMBL" id="CAJVQB010003681">
    <property type="protein sequence ID" value="CAG8614958.1"/>
    <property type="molecule type" value="Genomic_DNA"/>
</dbReference>